<proteinExistence type="predicted"/>
<dbReference type="Proteomes" id="UP001176059">
    <property type="component" value="Unassembled WGS sequence"/>
</dbReference>
<feature type="coiled-coil region" evidence="1">
    <location>
        <begin position="243"/>
        <end position="270"/>
    </location>
</feature>
<accession>A0AA38MXB3</accession>
<keyword evidence="3" id="KW-1185">Reference proteome</keyword>
<sequence>MASTSVAASSAARSAVSAAGSSVPTVYQSSSPFASLLRRSRFATFDPKIRQTYYTPPSHASRGSWGLKRPLALRRRNSFITLPAPFEDKAQFIEWSRAEDEVRFIRRFEEMQVRPVIQPKTPWAKTLGSKNSANWIIDSEFCRRYEGPEAEEEGFGSNENLLRVAAQEAQQARVREQQTSVSDDLAEFGNAGTGNYGHRRALKSHSVKLSPNIEAMMPDQFERYVRRLRQLRPRFKEFLRKVAADDARVLQQLKDEIAQMDNKTAKDRKLIQQRTHALENTRKSFLSSNNTLFDIAQNPSTEYHRRFIEDYTASQFADISSSNGVIIEQRPHQVGGLLYSHPTNLHTQLFATPQPGIVLQNARVKTNTNDETIFVGSFGGLMPTIKQENRGDKIPLLDHHSLQGIEREKIRRSVAKMRMVPGTVVVEDPPLSVGRNSSGLKNTRISSSAIVVGSQAMFSNSNPYKIGSMEYVALQPPTTKSDASAGIRSRSDVKPLHAQIARNKLGHNTVSWKKNLVASSAGTQGKKSALGNGTALLSTLRTIVKPIGDNVTP</sequence>
<dbReference type="InterPro" id="IPR016712">
    <property type="entry name" value="Rbsml_bS1m-like"/>
</dbReference>
<reference evidence="2" key="1">
    <citation type="submission" date="2022-08" db="EMBL/GenBank/DDBJ databases">
        <authorList>
            <consortium name="DOE Joint Genome Institute"/>
            <person name="Min B."/>
            <person name="Sierra-Patev S."/>
            <person name="Naranjo-Ortiz M."/>
            <person name="Looney B."/>
            <person name="Konkel Z."/>
            <person name="Slot J.C."/>
            <person name="Sakamoto Y."/>
            <person name="Steenwyk J.L."/>
            <person name="Rokas A."/>
            <person name="Carro J."/>
            <person name="Camarero S."/>
            <person name="Ferreira P."/>
            <person name="Molpeceres G."/>
            <person name="Ruiz-duenas F.J."/>
            <person name="Serrano A."/>
            <person name="Henrissat B."/>
            <person name="Drula E."/>
            <person name="Hughes K.W."/>
            <person name="Mata J.L."/>
            <person name="Ishikawa N.K."/>
            <person name="Vargas-Isla R."/>
            <person name="Ushijima S."/>
            <person name="Smith C.A."/>
            <person name="Ahrendt S."/>
            <person name="Andreopoulos W."/>
            <person name="He G."/>
            <person name="LaButti K."/>
            <person name="Lipzen A."/>
            <person name="Ng V."/>
            <person name="Riley R."/>
            <person name="Sandor L."/>
            <person name="Barry K."/>
            <person name="Martinez A.T."/>
            <person name="Xiao Y."/>
            <person name="Gibbons J.G."/>
            <person name="Terashima K."/>
            <person name="Hibbett D.S."/>
            <person name="Grigoriev I.V."/>
        </authorList>
    </citation>
    <scope>NUCLEOTIDE SEQUENCE</scope>
    <source>
        <strain evidence="2">ET3784</strain>
    </source>
</reference>
<dbReference type="Pfam" id="PF11709">
    <property type="entry name" value="Mit_ribos_Mrp51"/>
    <property type="match status" value="1"/>
</dbReference>
<dbReference type="EMBL" id="JANVFO010000054">
    <property type="protein sequence ID" value="KAJ3722786.1"/>
    <property type="molecule type" value="Genomic_DNA"/>
</dbReference>
<dbReference type="AlphaFoldDB" id="A0AA38MXB3"/>
<protein>
    <submittedName>
        <fullName evidence="2">Uncharacterized protein</fullName>
    </submittedName>
</protein>
<evidence type="ECO:0000313" key="3">
    <source>
        <dbReference type="Proteomes" id="UP001176059"/>
    </source>
</evidence>
<comment type="caution">
    <text evidence="2">The sequence shown here is derived from an EMBL/GenBank/DDBJ whole genome shotgun (WGS) entry which is preliminary data.</text>
</comment>
<reference evidence="2" key="2">
    <citation type="journal article" date="2023" name="Proc. Natl. Acad. Sci. U.S.A.">
        <title>A global phylogenomic analysis of the shiitake genus Lentinula.</title>
        <authorList>
            <person name="Sierra-Patev S."/>
            <person name="Min B."/>
            <person name="Naranjo-Ortiz M."/>
            <person name="Looney B."/>
            <person name="Konkel Z."/>
            <person name="Slot J.C."/>
            <person name="Sakamoto Y."/>
            <person name="Steenwyk J.L."/>
            <person name="Rokas A."/>
            <person name="Carro J."/>
            <person name="Camarero S."/>
            <person name="Ferreira P."/>
            <person name="Molpeceres G."/>
            <person name="Ruiz-Duenas F.J."/>
            <person name="Serrano A."/>
            <person name="Henrissat B."/>
            <person name="Drula E."/>
            <person name="Hughes K.W."/>
            <person name="Mata J.L."/>
            <person name="Ishikawa N.K."/>
            <person name="Vargas-Isla R."/>
            <person name="Ushijima S."/>
            <person name="Smith C.A."/>
            <person name="Donoghue J."/>
            <person name="Ahrendt S."/>
            <person name="Andreopoulos W."/>
            <person name="He G."/>
            <person name="LaButti K."/>
            <person name="Lipzen A."/>
            <person name="Ng V."/>
            <person name="Riley R."/>
            <person name="Sandor L."/>
            <person name="Barry K."/>
            <person name="Martinez A.T."/>
            <person name="Xiao Y."/>
            <person name="Gibbons J.G."/>
            <person name="Terashima K."/>
            <person name="Grigoriev I.V."/>
            <person name="Hibbett D."/>
        </authorList>
    </citation>
    <scope>NUCLEOTIDE SEQUENCE</scope>
    <source>
        <strain evidence="2">ET3784</strain>
    </source>
</reference>
<name>A0AA38MXB3_9AGAR</name>
<organism evidence="2 3">
    <name type="scientific">Lentinula guzmanii</name>
    <dbReference type="NCBI Taxonomy" id="2804957"/>
    <lineage>
        <taxon>Eukaryota</taxon>
        <taxon>Fungi</taxon>
        <taxon>Dikarya</taxon>
        <taxon>Basidiomycota</taxon>
        <taxon>Agaricomycotina</taxon>
        <taxon>Agaricomycetes</taxon>
        <taxon>Agaricomycetidae</taxon>
        <taxon>Agaricales</taxon>
        <taxon>Marasmiineae</taxon>
        <taxon>Omphalotaceae</taxon>
        <taxon>Lentinula</taxon>
    </lineage>
</organism>
<evidence type="ECO:0000256" key="1">
    <source>
        <dbReference type="SAM" id="Coils"/>
    </source>
</evidence>
<keyword evidence="1" id="KW-0175">Coiled coil</keyword>
<gene>
    <name evidence="2" type="ORF">DFJ43DRAFT_1226500</name>
</gene>
<dbReference type="PANTHER" id="PTHR28058">
    <property type="entry name" value="37S RIBOSOMAL PROTEIN MRP51, MITOCHONDRIAL"/>
    <property type="match status" value="1"/>
</dbReference>
<evidence type="ECO:0000313" key="2">
    <source>
        <dbReference type="EMBL" id="KAJ3722786.1"/>
    </source>
</evidence>
<dbReference type="PANTHER" id="PTHR28058:SF1">
    <property type="entry name" value="SMALL RIBOSOMAL SUBUNIT PROTEIN BS1M"/>
    <property type="match status" value="1"/>
</dbReference>